<evidence type="ECO:0000313" key="2">
    <source>
        <dbReference type="Proteomes" id="UP001431783"/>
    </source>
</evidence>
<dbReference type="InterPro" id="IPR019265">
    <property type="entry name" value="RTRAF"/>
</dbReference>
<dbReference type="AlphaFoldDB" id="A0AAW1V9C3"/>
<dbReference type="Proteomes" id="UP001431783">
    <property type="component" value="Unassembled WGS sequence"/>
</dbReference>
<dbReference type="Pfam" id="PF10036">
    <property type="entry name" value="RLL"/>
    <property type="match status" value="1"/>
</dbReference>
<reference evidence="1 2" key="1">
    <citation type="submission" date="2023-03" db="EMBL/GenBank/DDBJ databases">
        <title>Genome insight into feeding habits of ladybird beetles.</title>
        <authorList>
            <person name="Li H.-S."/>
            <person name="Huang Y.-H."/>
            <person name="Pang H."/>
        </authorList>
    </citation>
    <scope>NUCLEOTIDE SEQUENCE [LARGE SCALE GENOMIC DNA]</scope>
    <source>
        <strain evidence="1">SYSU_2023b</strain>
        <tissue evidence="1">Whole body</tissue>
    </source>
</reference>
<comment type="caution">
    <text evidence="1">The sequence shown here is derived from an EMBL/GenBank/DDBJ whole genome shotgun (WGS) entry which is preliminary data.</text>
</comment>
<evidence type="ECO:0008006" key="3">
    <source>
        <dbReference type="Google" id="ProtNLM"/>
    </source>
</evidence>
<name>A0AAW1V9C3_9CUCU</name>
<protein>
    <recommendedName>
        <fullName evidence="3">RNA transcription, translation and transport factor protein</fullName>
    </recommendedName>
</protein>
<dbReference type="PANTHER" id="PTHR15924">
    <property type="entry name" value="CLE"/>
    <property type="match status" value="1"/>
</dbReference>
<sequence length="246" mass="27917">MANRSLIALDYPNANSINVKDENTFRKIVCWLETNKIKQAPKETVNFLSNINSKDWKKTYDKYKKFLGCPETLSSDEESLQWIIGYAIREEYCRKKDNFKKATLTDASPRNVPNIQAENPLDKLDFHSDEFAEGINQLAKLLNITPHTDPTITVKAVCQVITTRLSEHALKNPEQYIVKGTPFPLKDADLGIDLTDPVLKHAAKVLRMLYIQDLRNLQTKANELIVAAQKVTANPKTDTRLGKVGF</sequence>
<accession>A0AAW1V9C3</accession>
<organism evidence="1 2">
    <name type="scientific">Henosepilachna vigintioctopunctata</name>
    <dbReference type="NCBI Taxonomy" id="420089"/>
    <lineage>
        <taxon>Eukaryota</taxon>
        <taxon>Metazoa</taxon>
        <taxon>Ecdysozoa</taxon>
        <taxon>Arthropoda</taxon>
        <taxon>Hexapoda</taxon>
        <taxon>Insecta</taxon>
        <taxon>Pterygota</taxon>
        <taxon>Neoptera</taxon>
        <taxon>Endopterygota</taxon>
        <taxon>Coleoptera</taxon>
        <taxon>Polyphaga</taxon>
        <taxon>Cucujiformia</taxon>
        <taxon>Coccinelloidea</taxon>
        <taxon>Coccinellidae</taxon>
        <taxon>Epilachninae</taxon>
        <taxon>Epilachnini</taxon>
        <taxon>Henosepilachna</taxon>
    </lineage>
</organism>
<dbReference type="EMBL" id="JARQZJ010000133">
    <property type="protein sequence ID" value="KAK9892302.1"/>
    <property type="molecule type" value="Genomic_DNA"/>
</dbReference>
<gene>
    <name evidence="1" type="ORF">WA026_019106</name>
</gene>
<keyword evidence="2" id="KW-1185">Reference proteome</keyword>
<evidence type="ECO:0000313" key="1">
    <source>
        <dbReference type="EMBL" id="KAK9892302.1"/>
    </source>
</evidence>
<proteinExistence type="predicted"/>